<dbReference type="InterPro" id="IPR026992">
    <property type="entry name" value="DIOX_N"/>
</dbReference>
<keyword evidence="1" id="KW-0560">Oxidoreductase</keyword>
<dbReference type="PROSITE" id="PS51471">
    <property type="entry name" value="FE2OG_OXY"/>
    <property type="match status" value="1"/>
</dbReference>
<name>A0A9W8ZTS2_9AGAR</name>
<gene>
    <name evidence="3" type="ORF">C8J55DRAFT_482106</name>
</gene>
<reference evidence="3" key="1">
    <citation type="submission" date="2022-08" db="EMBL/GenBank/DDBJ databases">
        <authorList>
            <consortium name="DOE Joint Genome Institute"/>
            <person name="Min B."/>
            <person name="Riley R."/>
            <person name="Sierra-Patev S."/>
            <person name="Naranjo-Ortiz M."/>
            <person name="Looney B."/>
            <person name="Konkel Z."/>
            <person name="Slot J.C."/>
            <person name="Sakamoto Y."/>
            <person name="Steenwyk J.L."/>
            <person name="Rokas A."/>
            <person name="Carro J."/>
            <person name="Camarero S."/>
            <person name="Ferreira P."/>
            <person name="Molpeceres G."/>
            <person name="Ruiz-Duenas F.J."/>
            <person name="Serrano A."/>
            <person name="Henrissat B."/>
            <person name="Drula E."/>
            <person name="Hughes K.W."/>
            <person name="Mata J.L."/>
            <person name="Ishikawa N.K."/>
            <person name="Vargas-Isla R."/>
            <person name="Ushijima S."/>
            <person name="Smith C.A."/>
            <person name="Ahrendt S."/>
            <person name="Andreopoulos W."/>
            <person name="He G."/>
            <person name="Labutti K."/>
            <person name="Lipzen A."/>
            <person name="Ng V."/>
            <person name="Sandor L."/>
            <person name="Barry K."/>
            <person name="Martinez A.T."/>
            <person name="Xiao Y."/>
            <person name="Gibbons J.G."/>
            <person name="Terashima K."/>
            <person name="Hibbett D.S."/>
            <person name="Grigoriev I.V."/>
        </authorList>
    </citation>
    <scope>NUCLEOTIDE SEQUENCE</scope>
    <source>
        <strain evidence="3">Sp2 HRB7682 ss15</strain>
    </source>
</reference>
<dbReference type="GO" id="GO:0016491">
    <property type="term" value="F:oxidoreductase activity"/>
    <property type="evidence" value="ECO:0007669"/>
    <property type="project" value="UniProtKB-KW"/>
</dbReference>
<comment type="caution">
    <text evidence="3">The sequence shown here is derived from an EMBL/GenBank/DDBJ whole genome shotgun (WGS) entry which is preliminary data.</text>
</comment>
<dbReference type="AlphaFoldDB" id="A0A9W8ZTS2"/>
<comment type="similarity">
    <text evidence="1">Belongs to the iron/ascorbate-dependent oxidoreductase family.</text>
</comment>
<dbReference type="GO" id="GO:0046872">
    <property type="term" value="F:metal ion binding"/>
    <property type="evidence" value="ECO:0007669"/>
    <property type="project" value="UniProtKB-KW"/>
</dbReference>
<dbReference type="InterPro" id="IPR044861">
    <property type="entry name" value="IPNS-like_FE2OG_OXY"/>
</dbReference>
<dbReference type="PRINTS" id="PR00682">
    <property type="entry name" value="IPNSYNTHASE"/>
</dbReference>
<dbReference type="Gene3D" id="2.60.120.330">
    <property type="entry name" value="B-lactam Antibiotic, Isopenicillin N Synthase, Chain"/>
    <property type="match status" value="1"/>
</dbReference>
<accession>A0A9W8ZTS2</accession>
<dbReference type="Proteomes" id="UP001150238">
    <property type="component" value="Unassembled WGS sequence"/>
</dbReference>
<dbReference type="InterPro" id="IPR027443">
    <property type="entry name" value="IPNS-like_sf"/>
</dbReference>
<sequence>MAFNRESLPTVNFADFGDGTSKSALDIGKKLFEACRDVGFAYLVNTGIPQGQTDGMFDWSAKLFALPIETKLKAPHPPEGWKHRGYSGIGREQVSQLIFDPDELRAIRTGKFPDFKESFDLGSEDSQTLPNNWIPDKDFPGFQTYATNFYNTCREFQLSILLPALALGLDLPKDFFLGYHEANENQLRLLHYPRAPTSVFESGERGRIGAHTDFGTGTLLFQDDCGGLEVETPSQPGVFMYVPPVPGTVLFNIGDFLMRWSNDTLKSTLHRVRAPPRRDGQGDNGETKERFSMAYFLGADKEKTIECLPGCSGPDKPKKYEPIKAGEYINMRLNATYLMANLYTWFLVCKPTSFAIMLYCDFHL</sequence>
<dbReference type="SUPFAM" id="SSF51197">
    <property type="entry name" value="Clavaminate synthase-like"/>
    <property type="match status" value="1"/>
</dbReference>
<evidence type="ECO:0000259" key="2">
    <source>
        <dbReference type="PROSITE" id="PS51471"/>
    </source>
</evidence>
<reference evidence="3" key="2">
    <citation type="journal article" date="2023" name="Proc. Natl. Acad. Sci. U.S.A.">
        <title>A global phylogenomic analysis of the shiitake genus Lentinula.</title>
        <authorList>
            <person name="Sierra-Patev S."/>
            <person name="Min B."/>
            <person name="Naranjo-Ortiz M."/>
            <person name="Looney B."/>
            <person name="Konkel Z."/>
            <person name="Slot J.C."/>
            <person name="Sakamoto Y."/>
            <person name="Steenwyk J.L."/>
            <person name="Rokas A."/>
            <person name="Carro J."/>
            <person name="Camarero S."/>
            <person name="Ferreira P."/>
            <person name="Molpeceres G."/>
            <person name="Ruiz-Duenas F.J."/>
            <person name="Serrano A."/>
            <person name="Henrissat B."/>
            <person name="Drula E."/>
            <person name="Hughes K.W."/>
            <person name="Mata J.L."/>
            <person name="Ishikawa N.K."/>
            <person name="Vargas-Isla R."/>
            <person name="Ushijima S."/>
            <person name="Smith C.A."/>
            <person name="Donoghue J."/>
            <person name="Ahrendt S."/>
            <person name="Andreopoulos W."/>
            <person name="He G."/>
            <person name="LaButti K."/>
            <person name="Lipzen A."/>
            <person name="Ng V."/>
            <person name="Riley R."/>
            <person name="Sandor L."/>
            <person name="Barry K."/>
            <person name="Martinez A.T."/>
            <person name="Xiao Y."/>
            <person name="Gibbons J.G."/>
            <person name="Terashima K."/>
            <person name="Grigoriev I.V."/>
            <person name="Hibbett D."/>
        </authorList>
    </citation>
    <scope>NUCLEOTIDE SEQUENCE</scope>
    <source>
        <strain evidence="3">Sp2 HRB7682 ss15</strain>
    </source>
</reference>
<evidence type="ECO:0000256" key="1">
    <source>
        <dbReference type="RuleBase" id="RU003682"/>
    </source>
</evidence>
<dbReference type="Pfam" id="PF03171">
    <property type="entry name" value="2OG-FeII_Oxy"/>
    <property type="match status" value="1"/>
</dbReference>
<keyword evidence="1" id="KW-0479">Metal-binding</keyword>
<dbReference type="EMBL" id="JANVFS010000051">
    <property type="protein sequence ID" value="KAJ4465406.1"/>
    <property type="molecule type" value="Genomic_DNA"/>
</dbReference>
<dbReference type="InterPro" id="IPR005123">
    <property type="entry name" value="Oxoglu/Fe-dep_dioxygenase_dom"/>
</dbReference>
<evidence type="ECO:0000313" key="3">
    <source>
        <dbReference type="EMBL" id="KAJ4465406.1"/>
    </source>
</evidence>
<dbReference type="PANTHER" id="PTHR47990">
    <property type="entry name" value="2-OXOGLUTARATE (2OG) AND FE(II)-DEPENDENT OXYGENASE SUPERFAMILY PROTEIN-RELATED"/>
    <property type="match status" value="1"/>
</dbReference>
<dbReference type="Pfam" id="PF14226">
    <property type="entry name" value="DIOX_N"/>
    <property type="match status" value="1"/>
</dbReference>
<evidence type="ECO:0000313" key="4">
    <source>
        <dbReference type="Proteomes" id="UP001150238"/>
    </source>
</evidence>
<dbReference type="InterPro" id="IPR050231">
    <property type="entry name" value="Iron_ascorbate_oxido_reductase"/>
</dbReference>
<keyword evidence="1" id="KW-0408">Iron</keyword>
<feature type="domain" description="Fe2OG dioxygenase" evidence="2">
    <location>
        <begin position="183"/>
        <end position="299"/>
    </location>
</feature>
<protein>
    <submittedName>
        <fullName evidence="3">Flavonol synthase/flavanone 3-hydroxylase</fullName>
    </submittedName>
</protein>
<organism evidence="3 4">
    <name type="scientific">Lentinula lateritia</name>
    <dbReference type="NCBI Taxonomy" id="40482"/>
    <lineage>
        <taxon>Eukaryota</taxon>
        <taxon>Fungi</taxon>
        <taxon>Dikarya</taxon>
        <taxon>Basidiomycota</taxon>
        <taxon>Agaricomycotina</taxon>
        <taxon>Agaricomycetes</taxon>
        <taxon>Agaricomycetidae</taxon>
        <taxon>Agaricales</taxon>
        <taxon>Marasmiineae</taxon>
        <taxon>Omphalotaceae</taxon>
        <taxon>Lentinula</taxon>
    </lineage>
</organism>
<proteinExistence type="inferred from homology"/>